<feature type="region of interest" description="Disordered" evidence="1">
    <location>
        <begin position="330"/>
        <end position="365"/>
    </location>
</feature>
<evidence type="ECO:0000256" key="1">
    <source>
        <dbReference type="SAM" id="MobiDB-lite"/>
    </source>
</evidence>
<evidence type="ECO:0000313" key="3">
    <source>
        <dbReference type="EMBL" id="QDU37592.1"/>
    </source>
</evidence>
<protein>
    <recommendedName>
        <fullName evidence="2">DUF6677 domain-containing protein</fullName>
    </recommendedName>
</protein>
<dbReference type="Proteomes" id="UP000320496">
    <property type="component" value="Chromosome"/>
</dbReference>
<feature type="compositionally biased region" description="Basic and acidic residues" evidence="1">
    <location>
        <begin position="355"/>
        <end position="365"/>
    </location>
</feature>
<dbReference type="KEGG" id="mri:Mal4_19070"/>
<evidence type="ECO:0000313" key="4">
    <source>
        <dbReference type="Proteomes" id="UP000320496"/>
    </source>
</evidence>
<feature type="domain" description="DUF6677" evidence="2">
    <location>
        <begin position="81"/>
        <end position="328"/>
    </location>
</feature>
<keyword evidence="4" id="KW-1185">Reference proteome</keyword>
<accession>A0A517Z531</accession>
<sequence length="365" mass="40152">MQGCPHDGHRPAVIPHRRNYTHVHIPSRGNGARARLDSPLRSPYNHSLVATRTATDGYFTQPATTEIHMSDPRIPLKEPKLAAVLAFLLPGAGHLYQGRYFKSGLYAVCIWGLFLYGMSLADWKIVNAPPLRGNEGRRGVMLKYAAQFGVGAPALLALMQSERYYSEENRPVRQLEGPLEATFTGELTLRTRQTAGEVTGSVYLEPAQGGFGAEVIRGRFIGTDADGQEIDVQLGEFVELGRPISADSRRYLQAEVIDDAGGRVQSLGHLHGSIPRTFWNWIVVPLDDQQDRELHRQLGKFHELATVFTMIAGLLNVLVIWDALEGPAYGYGDEPESSDKPDPDSSQANSDDDQPAEKPVAEAVS</sequence>
<proteinExistence type="predicted"/>
<evidence type="ECO:0000259" key="2">
    <source>
        <dbReference type="Pfam" id="PF20382"/>
    </source>
</evidence>
<organism evidence="3 4">
    <name type="scientific">Maioricimonas rarisocia</name>
    <dbReference type="NCBI Taxonomy" id="2528026"/>
    <lineage>
        <taxon>Bacteria</taxon>
        <taxon>Pseudomonadati</taxon>
        <taxon>Planctomycetota</taxon>
        <taxon>Planctomycetia</taxon>
        <taxon>Planctomycetales</taxon>
        <taxon>Planctomycetaceae</taxon>
        <taxon>Maioricimonas</taxon>
    </lineage>
</organism>
<dbReference type="InterPro" id="IPR046499">
    <property type="entry name" value="DUF6677"/>
</dbReference>
<dbReference type="EMBL" id="CP036275">
    <property type="protein sequence ID" value="QDU37592.1"/>
    <property type="molecule type" value="Genomic_DNA"/>
</dbReference>
<dbReference type="AlphaFoldDB" id="A0A517Z531"/>
<dbReference type="Pfam" id="PF20382">
    <property type="entry name" value="DUF6677"/>
    <property type="match status" value="1"/>
</dbReference>
<reference evidence="3 4" key="1">
    <citation type="submission" date="2019-02" db="EMBL/GenBank/DDBJ databases">
        <title>Deep-cultivation of Planctomycetes and their phenomic and genomic characterization uncovers novel biology.</title>
        <authorList>
            <person name="Wiegand S."/>
            <person name="Jogler M."/>
            <person name="Boedeker C."/>
            <person name="Pinto D."/>
            <person name="Vollmers J."/>
            <person name="Rivas-Marin E."/>
            <person name="Kohn T."/>
            <person name="Peeters S.H."/>
            <person name="Heuer A."/>
            <person name="Rast P."/>
            <person name="Oberbeckmann S."/>
            <person name="Bunk B."/>
            <person name="Jeske O."/>
            <person name="Meyerdierks A."/>
            <person name="Storesund J.E."/>
            <person name="Kallscheuer N."/>
            <person name="Luecker S."/>
            <person name="Lage O.M."/>
            <person name="Pohl T."/>
            <person name="Merkel B.J."/>
            <person name="Hornburger P."/>
            <person name="Mueller R.-W."/>
            <person name="Bruemmer F."/>
            <person name="Labrenz M."/>
            <person name="Spormann A.M."/>
            <person name="Op den Camp H."/>
            <person name="Overmann J."/>
            <person name="Amann R."/>
            <person name="Jetten M.S.M."/>
            <person name="Mascher T."/>
            <person name="Medema M.H."/>
            <person name="Devos D.P."/>
            <person name="Kaster A.-K."/>
            <person name="Ovreas L."/>
            <person name="Rohde M."/>
            <person name="Galperin M.Y."/>
            <person name="Jogler C."/>
        </authorList>
    </citation>
    <scope>NUCLEOTIDE SEQUENCE [LARGE SCALE GENOMIC DNA]</scope>
    <source>
        <strain evidence="3 4">Mal4</strain>
    </source>
</reference>
<gene>
    <name evidence="3" type="ORF">Mal4_19070</name>
</gene>
<name>A0A517Z531_9PLAN</name>